<name>A0A9N9H516_9GLOM</name>
<dbReference type="PANTHER" id="PTHR31649">
    <property type="entry name" value="AGAP009604-PA"/>
    <property type="match status" value="1"/>
</dbReference>
<reference evidence="1" key="1">
    <citation type="submission" date="2021-06" db="EMBL/GenBank/DDBJ databases">
        <authorList>
            <person name="Kallberg Y."/>
            <person name="Tangrot J."/>
            <person name="Rosling A."/>
        </authorList>
    </citation>
    <scope>NUCLEOTIDE SEQUENCE</scope>
    <source>
        <strain evidence="1">CL551</strain>
    </source>
</reference>
<evidence type="ECO:0000313" key="1">
    <source>
        <dbReference type="EMBL" id="CAG8657218.1"/>
    </source>
</evidence>
<dbReference type="OrthoDB" id="2142040at2759"/>
<comment type="caution">
    <text evidence="1">The sequence shown here is derived from an EMBL/GenBank/DDBJ whole genome shotgun (WGS) entry which is preliminary data.</text>
</comment>
<dbReference type="AlphaFoldDB" id="A0A9N9H516"/>
<proteinExistence type="predicted"/>
<dbReference type="PANTHER" id="PTHR31649:SF1">
    <property type="entry name" value="FARNESOIC ACID O-METHYL TRANSFERASE DOMAIN-CONTAINING PROTEIN"/>
    <property type="match status" value="1"/>
</dbReference>
<dbReference type="SMART" id="SM00696">
    <property type="entry name" value="DM9"/>
    <property type="match status" value="2"/>
</dbReference>
<dbReference type="EMBL" id="CAJVPV010011049">
    <property type="protein sequence ID" value="CAG8657218.1"/>
    <property type="molecule type" value="Genomic_DNA"/>
</dbReference>
<dbReference type="InterPro" id="IPR006616">
    <property type="entry name" value="DM9_repeat"/>
</dbReference>
<accession>A0A9N9H516</accession>
<dbReference type="Pfam" id="PF11901">
    <property type="entry name" value="DM9"/>
    <property type="match status" value="2"/>
</dbReference>
<keyword evidence="2" id="KW-1185">Reference proteome</keyword>
<evidence type="ECO:0000313" key="2">
    <source>
        <dbReference type="Proteomes" id="UP000789342"/>
    </source>
</evidence>
<dbReference type="Proteomes" id="UP000789342">
    <property type="component" value="Unassembled WGS sequence"/>
</dbReference>
<sequence>MAVAQDHWAARWVPCSNGEVPPGAFVYEDYNIARAQFQGGLQVGYVSREQRGCVISWGGKEHVISTYEVLTGDQNQFRWVSFSGGGRPQNFIPLKGGYEADGKELYIAMVNGHIGKAGQALYIRVMDKNFMLMIMNCWRSYNFTVSKEIPFGEDSKEATTWVRAHDGHIPPNAFHADFHSGQVIARAHFEGGIHVGYVEPSRGGCVIGWGGKEYLIHEYEVLTGDQNQFRWHECSGATRPQFFIPLKAGQEKDGKELYIAKANGRIGKSGKHLIDGMSYACDGREYREQMLFQIDVTDAHVF</sequence>
<protein>
    <submittedName>
        <fullName evidence="1">5025_t:CDS:1</fullName>
    </submittedName>
</protein>
<organism evidence="1 2">
    <name type="scientific">Acaulospora morrowiae</name>
    <dbReference type="NCBI Taxonomy" id="94023"/>
    <lineage>
        <taxon>Eukaryota</taxon>
        <taxon>Fungi</taxon>
        <taxon>Fungi incertae sedis</taxon>
        <taxon>Mucoromycota</taxon>
        <taxon>Glomeromycotina</taxon>
        <taxon>Glomeromycetes</taxon>
        <taxon>Diversisporales</taxon>
        <taxon>Acaulosporaceae</taxon>
        <taxon>Acaulospora</taxon>
    </lineage>
</organism>
<gene>
    <name evidence="1" type="ORF">AMORRO_LOCUS10241</name>
</gene>